<dbReference type="PRINTS" id="PR00385">
    <property type="entry name" value="P450"/>
</dbReference>
<dbReference type="AlphaFoldDB" id="A0A381PYX5"/>
<protein>
    <recommendedName>
        <fullName evidence="8">Cytochrome P450</fullName>
    </recommendedName>
</protein>
<evidence type="ECO:0000256" key="6">
    <source>
        <dbReference type="ARBA" id="ARBA00023033"/>
    </source>
</evidence>
<dbReference type="GO" id="GO:0006707">
    <property type="term" value="P:cholesterol catabolic process"/>
    <property type="evidence" value="ECO:0007669"/>
    <property type="project" value="TreeGrafter"/>
</dbReference>
<dbReference type="PRINTS" id="PR00359">
    <property type="entry name" value="BP450"/>
</dbReference>
<dbReference type="GO" id="GO:0008395">
    <property type="term" value="F:steroid hydroxylase activity"/>
    <property type="evidence" value="ECO:0007669"/>
    <property type="project" value="TreeGrafter"/>
</dbReference>
<organism evidence="7">
    <name type="scientific">marine metagenome</name>
    <dbReference type="NCBI Taxonomy" id="408172"/>
    <lineage>
        <taxon>unclassified sequences</taxon>
        <taxon>metagenomes</taxon>
        <taxon>ecological metagenomes</taxon>
    </lineage>
</organism>
<dbReference type="GO" id="GO:0036199">
    <property type="term" value="F:cholest-4-en-3-one 26-monooxygenase activity"/>
    <property type="evidence" value="ECO:0007669"/>
    <property type="project" value="TreeGrafter"/>
</dbReference>
<accession>A0A381PYX5</accession>
<evidence type="ECO:0000256" key="1">
    <source>
        <dbReference type="ARBA" id="ARBA00010617"/>
    </source>
</evidence>
<dbReference type="PANTHER" id="PTHR46696">
    <property type="entry name" value="P450, PUTATIVE (EUROFUNG)-RELATED"/>
    <property type="match status" value="1"/>
</dbReference>
<evidence type="ECO:0008006" key="8">
    <source>
        <dbReference type="Google" id="ProtNLM"/>
    </source>
</evidence>
<dbReference type="PROSITE" id="PS00086">
    <property type="entry name" value="CYTOCHROME_P450"/>
    <property type="match status" value="1"/>
</dbReference>
<dbReference type="InterPro" id="IPR001128">
    <property type="entry name" value="Cyt_P450"/>
</dbReference>
<evidence type="ECO:0000313" key="7">
    <source>
        <dbReference type="EMBL" id="SUZ71209.1"/>
    </source>
</evidence>
<dbReference type="GO" id="GO:0005506">
    <property type="term" value="F:iron ion binding"/>
    <property type="evidence" value="ECO:0007669"/>
    <property type="project" value="InterPro"/>
</dbReference>
<dbReference type="SUPFAM" id="SSF48264">
    <property type="entry name" value="Cytochrome P450"/>
    <property type="match status" value="1"/>
</dbReference>
<keyword evidence="4" id="KW-0560">Oxidoreductase</keyword>
<proteinExistence type="inferred from homology"/>
<evidence type="ECO:0000256" key="3">
    <source>
        <dbReference type="ARBA" id="ARBA00022723"/>
    </source>
</evidence>
<dbReference type="FunFam" id="1.10.630.10:FF:000018">
    <property type="entry name" value="Cytochrome P450 monooxygenase"/>
    <property type="match status" value="1"/>
</dbReference>
<evidence type="ECO:0000256" key="5">
    <source>
        <dbReference type="ARBA" id="ARBA00023004"/>
    </source>
</evidence>
<dbReference type="InterPro" id="IPR017972">
    <property type="entry name" value="Cyt_P450_CS"/>
</dbReference>
<keyword evidence="3" id="KW-0479">Metal-binding</keyword>
<evidence type="ECO:0000256" key="2">
    <source>
        <dbReference type="ARBA" id="ARBA00022617"/>
    </source>
</evidence>
<dbReference type="PANTHER" id="PTHR46696:SF4">
    <property type="entry name" value="BIOTIN BIOSYNTHESIS CYTOCHROME P450"/>
    <property type="match status" value="1"/>
</dbReference>
<name>A0A381PYX5_9ZZZZ</name>
<reference evidence="7" key="1">
    <citation type="submission" date="2018-05" db="EMBL/GenBank/DDBJ databases">
        <authorList>
            <person name="Lanie J.A."/>
            <person name="Ng W.-L."/>
            <person name="Kazmierczak K.M."/>
            <person name="Andrzejewski T.M."/>
            <person name="Davidsen T.M."/>
            <person name="Wayne K.J."/>
            <person name="Tettelin H."/>
            <person name="Glass J.I."/>
            <person name="Rusch D."/>
            <person name="Podicherti R."/>
            <person name="Tsui H.-C.T."/>
            <person name="Winkler M.E."/>
        </authorList>
    </citation>
    <scope>NUCLEOTIDE SEQUENCE</scope>
</reference>
<dbReference type="InterPro" id="IPR036396">
    <property type="entry name" value="Cyt_P450_sf"/>
</dbReference>
<keyword evidence="2" id="KW-0349">Heme</keyword>
<keyword evidence="6" id="KW-0503">Monooxygenase</keyword>
<dbReference type="EMBL" id="UINC01001115">
    <property type="protein sequence ID" value="SUZ71209.1"/>
    <property type="molecule type" value="Genomic_DNA"/>
</dbReference>
<sequence length="452" mass="50100">MTESPDTSNTQLDEFNIFDPGVQQCPHMYYAMMREETAAYETRAMGGSLFLVTRHGDVADAALDHSHFSSRFDTGSMEGNSEFSQRLKQLYEDEGGYEPVGTMLTVDPPVHTRYRRLVAQAFTPKAIANLEPVVRSLTAELLDNLIQASSDGASIDFVESFAVPLPVRVMAKALNVPDDRLKDFKRWSDASVAGIGTNISIDERLDAEREVIEFQKYFAAQLERRRITPEDDLLTALVGATIEREDSEADEELVGVPLNVNEMLSIIQQLLVAGNETTTHLLGEMFRLLAENRGEWEALRSEPERSSEVVEEALRLAAPTQGMFRIATEDVEVGSEFIAAGSRMVLLYAAANRDPNVWEDPDAFQPGRENSAAHLSFGRGPHFCVGAGLARLEARIVAEEMGRRLESIEVTNSEQLRYHPSFVLRGLQRLDVTVSAKEVSDHGGDGHGNEPI</sequence>
<keyword evidence="5" id="KW-0408">Iron</keyword>
<dbReference type="Gene3D" id="1.10.630.10">
    <property type="entry name" value="Cytochrome P450"/>
    <property type="match status" value="1"/>
</dbReference>
<evidence type="ECO:0000256" key="4">
    <source>
        <dbReference type="ARBA" id="ARBA00023002"/>
    </source>
</evidence>
<gene>
    <name evidence="7" type="ORF">METZ01_LOCUS24063</name>
</gene>
<dbReference type="GO" id="GO:0020037">
    <property type="term" value="F:heme binding"/>
    <property type="evidence" value="ECO:0007669"/>
    <property type="project" value="InterPro"/>
</dbReference>
<dbReference type="Pfam" id="PF00067">
    <property type="entry name" value="p450"/>
    <property type="match status" value="1"/>
</dbReference>
<dbReference type="InterPro" id="IPR002397">
    <property type="entry name" value="Cyt_P450_B"/>
</dbReference>
<comment type="similarity">
    <text evidence="1">Belongs to the cytochrome P450 family.</text>
</comment>